<evidence type="ECO:0008006" key="5">
    <source>
        <dbReference type="Google" id="ProtNLM"/>
    </source>
</evidence>
<reference evidence="3" key="1">
    <citation type="submission" date="2021-02" db="EMBL/GenBank/DDBJ databases">
        <authorList>
            <person name="Nowell W R."/>
        </authorList>
    </citation>
    <scope>NUCLEOTIDE SEQUENCE</scope>
</reference>
<dbReference type="EMBL" id="CAJNOK010007285">
    <property type="protein sequence ID" value="CAF1030037.1"/>
    <property type="molecule type" value="Genomic_DNA"/>
</dbReference>
<dbReference type="EMBL" id="CAJOBA010007296">
    <property type="protein sequence ID" value="CAF3798283.1"/>
    <property type="molecule type" value="Genomic_DNA"/>
</dbReference>
<evidence type="ECO:0000313" key="4">
    <source>
        <dbReference type="Proteomes" id="UP000682733"/>
    </source>
</evidence>
<keyword evidence="1" id="KW-0472">Membrane</keyword>
<evidence type="ECO:0000313" key="3">
    <source>
        <dbReference type="EMBL" id="CAF3798283.1"/>
    </source>
</evidence>
<accession>A0A8S2J7H0</accession>
<gene>
    <name evidence="2" type="ORF">OVA965_LOCUS15940</name>
    <name evidence="3" type="ORF">TMI583_LOCUS15949</name>
</gene>
<evidence type="ECO:0000256" key="1">
    <source>
        <dbReference type="SAM" id="Phobius"/>
    </source>
</evidence>
<keyword evidence="1" id="KW-0812">Transmembrane</keyword>
<organism evidence="3 4">
    <name type="scientific">Didymodactylos carnosus</name>
    <dbReference type="NCBI Taxonomy" id="1234261"/>
    <lineage>
        <taxon>Eukaryota</taxon>
        <taxon>Metazoa</taxon>
        <taxon>Spiralia</taxon>
        <taxon>Gnathifera</taxon>
        <taxon>Rotifera</taxon>
        <taxon>Eurotatoria</taxon>
        <taxon>Bdelloidea</taxon>
        <taxon>Philodinida</taxon>
        <taxon>Philodinidae</taxon>
        <taxon>Didymodactylos</taxon>
    </lineage>
</organism>
<sequence>MITTIKATVVRSLFTDCIIGTDYIKKYGLKVDVGEETVTICKQKQRTTIPMVKQDQPLYVPFRLKQTTKIPPQQHVTVIVSACVSAARVLFRPSYNLKQQIPIFMANNLLLIKGHQAEIPIHNPASYPCFLKKGIILGVSTLPTTASRNRVVTDPQIAAAIPSFESLRSTLYRHKENKNQPPTPTSLRNLCIPDKYEKLCTGENFLQIQRYVVLATEHGLRLLFNATEVHVDGNFKVAPMSQAGGTPLFIQLFSFFGLFHNKILPLAFVFFNGKSKKKYSKLLRCLKDKAFALMMLFALDKIVLDFETGLVPAFQDEFPLPGITGCNFHFNQALYRNLQNLGLQQEYVDNEAVRKYFRMISGIPFPPTHLVQLTYDEVVDSTPLRRGHKMQPFYRYFSNMWLNGQYAVEVWNVYGQDRRANNDVESWYSKLSRLLQAQPTVWRLIETLHAQYVLVQHDTERLRAGT</sequence>
<protein>
    <recommendedName>
        <fullName evidence="5">MULE transposase domain-containing protein</fullName>
    </recommendedName>
</protein>
<proteinExistence type="predicted"/>
<comment type="caution">
    <text evidence="3">The sequence shown here is derived from an EMBL/GenBank/DDBJ whole genome shotgun (WGS) entry which is preliminary data.</text>
</comment>
<keyword evidence="1" id="KW-1133">Transmembrane helix</keyword>
<dbReference type="Proteomes" id="UP000682733">
    <property type="component" value="Unassembled WGS sequence"/>
</dbReference>
<feature type="transmembrane region" description="Helical" evidence="1">
    <location>
        <begin position="248"/>
        <end position="271"/>
    </location>
</feature>
<dbReference type="AlphaFoldDB" id="A0A8S2J7H0"/>
<name>A0A8S2J7H0_9BILA</name>
<evidence type="ECO:0000313" key="2">
    <source>
        <dbReference type="EMBL" id="CAF1030037.1"/>
    </source>
</evidence>
<dbReference type="Proteomes" id="UP000677228">
    <property type="component" value="Unassembled WGS sequence"/>
</dbReference>